<evidence type="ECO:0000313" key="2">
    <source>
        <dbReference type="EMBL" id="QIB32661.1"/>
    </source>
</evidence>
<dbReference type="AlphaFoldDB" id="A0A6P1YJ16"/>
<reference evidence="2 3" key="1">
    <citation type="submission" date="2020-02" db="EMBL/GenBank/DDBJ databases">
        <authorList>
            <person name="Li G."/>
        </authorList>
    </citation>
    <scope>NUCLEOTIDE SEQUENCE [LARGE SCALE GENOMIC DNA]</scope>
    <source>
        <strain evidence="2 3">DSM 102029</strain>
    </source>
</reference>
<accession>A0A6P1YJ16</accession>
<keyword evidence="1" id="KW-1133">Transmembrane helix</keyword>
<keyword evidence="1" id="KW-0812">Transmembrane</keyword>
<keyword evidence="1" id="KW-0472">Membrane</keyword>
<dbReference type="EMBL" id="CP048630">
    <property type="protein sequence ID" value="QIB32661.1"/>
    <property type="molecule type" value="Genomic_DNA"/>
</dbReference>
<gene>
    <name evidence="2" type="ORF">G3A50_02295</name>
</gene>
<feature type="transmembrane region" description="Helical" evidence="1">
    <location>
        <begin position="27"/>
        <end position="45"/>
    </location>
</feature>
<protein>
    <submittedName>
        <fullName evidence="2">Uncharacterized protein</fullName>
    </submittedName>
</protein>
<name>A0A6P1YJ16_9HYPH</name>
<evidence type="ECO:0000256" key="1">
    <source>
        <dbReference type="SAM" id="Phobius"/>
    </source>
</evidence>
<keyword evidence="3" id="KW-1185">Reference proteome</keyword>
<evidence type="ECO:0000313" key="3">
    <source>
        <dbReference type="Proteomes" id="UP000464751"/>
    </source>
</evidence>
<dbReference type="Proteomes" id="UP000464751">
    <property type="component" value="Chromosome"/>
</dbReference>
<dbReference type="KEGG" id="apra:G3A50_02295"/>
<organism evidence="2 3">
    <name type="scientific">Ancylobacter pratisalsi</name>
    <dbReference type="NCBI Taxonomy" id="1745854"/>
    <lineage>
        <taxon>Bacteria</taxon>
        <taxon>Pseudomonadati</taxon>
        <taxon>Pseudomonadota</taxon>
        <taxon>Alphaproteobacteria</taxon>
        <taxon>Hyphomicrobiales</taxon>
        <taxon>Xanthobacteraceae</taxon>
        <taxon>Ancylobacter</taxon>
    </lineage>
</organism>
<dbReference type="RefSeq" id="WP_163073725.1">
    <property type="nucleotide sequence ID" value="NZ_CP048630.1"/>
</dbReference>
<proteinExistence type="predicted"/>
<sequence>MAILFTALLLIANSVLALCAGPRPLAVAHAFASGALAMILFVLVTEI</sequence>